<dbReference type="SUPFAM" id="SSF53474">
    <property type="entry name" value="alpha/beta-Hydrolases"/>
    <property type="match status" value="1"/>
</dbReference>
<organism evidence="3 4">
    <name type="scientific">Pedobacter caeni</name>
    <dbReference type="NCBI Taxonomy" id="288992"/>
    <lineage>
        <taxon>Bacteria</taxon>
        <taxon>Pseudomonadati</taxon>
        <taxon>Bacteroidota</taxon>
        <taxon>Sphingobacteriia</taxon>
        <taxon>Sphingobacteriales</taxon>
        <taxon>Sphingobacteriaceae</taxon>
        <taxon>Pedobacter</taxon>
    </lineage>
</organism>
<sequence length="337" mass="38416">MSKTFYVLAFLSICTFSVSAQVFPKGMFEDYELSASKLGDFSIHVSKPTAKGPRPLLIYLDGSGNYPIQFKTKSGRYSTSIALDIAKYAKDYYIVLISKPGIPFSDSLRYSESGRAFYLGNKTYKERYSLDWRAGTAAEAINFLVRELPVDQKKIIVMGYSEGSQVAPRVAVLNKKVTHVVCFVGNALNQLYDFILEARLEADRGTISAEEGQRRVDSLYLEYEKIYAKPLSVDETWYGETYLKWSSFTKTTPLENMLQLGIPILYVAGGKDNHQNIMDMDYARLEFLRKGKKNLTYKVYPNANHYFQESSTVDGKVKKTDRIDEVHQFAFDWLNSK</sequence>
<dbReference type="GO" id="GO:0052689">
    <property type="term" value="F:carboxylic ester hydrolase activity"/>
    <property type="evidence" value="ECO:0007669"/>
    <property type="project" value="TreeGrafter"/>
</dbReference>
<protein>
    <submittedName>
        <fullName evidence="3">BAAT / Acyl-CoA thioester hydrolase C terminal</fullName>
    </submittedName>
</protein>
<dbReference type="AlphaFoldDB" id="A0A1M5A581"/>
<evidence type="ECO:0000259" key="2">
    <source>
        <dbReference type="Pfam" id="PF08840"/>
    </source>
</evidence>
<dbReference type="InterPro" id="IPR029058">
    <property type="entry name" value="AB_hydrolase_fold"/>
</dbReference>
<name>A0A1M5A581_9SPHI</name>
<gene>
    <name evidence="3" type="ORF">SAMN04488522_102583</name>
</gene>
<proteinExistence type="predicted"/>
<dbReference type="PANTHER" id="PTHR43265:SF1">
    <property type="entry name" value="ESTERASE ESTD"/>
    <property type="match status" value="1"/>
</dbReference>
<dbReference type="STRING" id="288992.SAMN04488522_102583"/>
<dbReference type="Pfam" id="PF08840">
    <property type="entry name" value="BAAT_C"/>
    <property type="match status" value="1"/>
</dbReference>
<feature type="signal peptide" evidence="1">
    <location>
        <begin position="1"/>
        <end position="20"/>
    </location>
</feature>
<dbReference type="Proteomes" id="UP000184287">
    <property type="component" value="Unassembled WGS sequence"/>
</dbReference>
<evidence type="ECO:0000313" key="3">
    <source>
        <dbReference type="EMBL" id="SHF25136.1"/>
    </source>
</evidence>
<evidence type="ECO:0000313" key="4">
    <source>
        <dbReference type="Proteomes" id="UP000184287"/>
    </source>
</evidence>
<accession>A0A1M5A581</accession>
<dbReference type="Gene3D" id="3.40.50.1820">
    <property type="entry name" value="alpha/beta hydrolase"/>
    <property type="match status" value="1"/>
</dbReference>
<dbReference type="InterPro" id="IPR053145">
    <property type="entry name" value="AB_hydrolase_Est10"/>
</dbReference>
<feature type="domain" description="BAAT/Acyl-CoA thioester hydrolase C-terminal" evidence="2">
    <location>
        <begin position="139"/>
        <end position="307"/>
    </location>
</feature>
<keyword evidence="4" id="KW-1185">Reference proteome</keyword>
<keyword evidence="3" id="KW-0378">Hydrolase</keyword>
<keyword evidence="1" id="KW-0732">Signal</keyword>
<evidence type="ECO:0000256" key="1">
    <source>
        <dbReference type="SAM" id="SignalP"/>
    </source>
</evidence>
<dbReference type="InterPro" id="IPR014940">
    <property type="entry name" value="BAAT_C"/>
</dbReference>
<feature type="chain" id="PRO_5012702682" evidence="1">
    <location>
        <begin position="21"/>
        <end position="337"/>
    </location>
</feature>
<reference evidence="4" key="1">
    <citation type="submission" date="2016-11" db="EMBL/GenBank/DDBJ databases">
        <authorList>
            <person name="Varghese N."/>
            <person name="Submissions S."/>
        </authorList>
    </citation>
    <scope>NUCLEOTIDE SEQUENCE [LARGE SCALE GENOMIC DNA]</scope>
    <source>
        <strain evidence="4">DSM 16990</strain>
    </source>
</reference>
<dbReference type="PANTHER" id="PTHR43265">
    <property type="entry name" value="ESTERASE ESTD"/>
    <property type="match status" value="1"/>
</dbReference>
<dbReference type="EMBL" id="FQUQ01000002">
    <property type="protein sequence ID" value="SHF25136.1"/>
    <property type="molecule type" value="Genomic_DNA"/>
</dbReference>